<proteinExistence type="predicted"/>
<organism evidence="1 2">
    <name type="scientific">Phlebia brevispora</name>
    <dbReference type="NCBI Taxonomy" id="194682"/>
    <lineage>
        <taxon>Eukaryota</taxon>
        <taxon>Fungi</taxon>
        <taxon>Dikarya</taxon>
        <taxon>Basidiomycota</taxon>
        <taxon>Agaricomycotina</taxon>
        <taxon>Agaricomycetes</taxon>
        <taxon>Polyporales</taxon>
        <taxon>Meruliaceae</taxon>
        <taxon>Phlebia</taxon>
    </lineage>
</organism>
<gene>
    <name evidence="1" type="ORF">NM688_g8210</name>
</gene>
<reference evidence="1" key="1">
    <citation type="submission" date="2022-07" db="EMBL/GenBank/DDBJ databases">
        <title>Genome Sequence of Phlebia brevispora.</title>
        <authorList>
            <person name="Buettner E."/>
        </authorList>
    </citation>
    <scope>NUCLEOTIDE SEQUENCE</scope>
    <source>
        <strain evidence="1">MPL23</strain>
    </source>
</reference>
<dbReference type="Proteomes" id="UP001148662">
    <property type="component" value="Unassembled WGS sequence"/>
</dbReference>
<dbReference type="EMBL" id="JANHOG010002134">
    <property type="protein sequence ID" value="KAJ3526832.1"/>
    <property type="molecule type" value="Genomic_DNA"/>
</dbReference>
<evidence type="ECO:0000313" key="1">
    <source>
        <dbReference type="EMBL" id="KAJ3526832.1"/>
    </source>
</evidence>
<accession>A0ACC1RVV7</accession>
<sequence length="665" mass="73057">MLAAPILPSSTLISSRDLAQYRPAKDLEAFNALLPPAIEFVEGSSSGLLALGEGKYKAINDAPISSKPEAAESSSSSQLTSPAKHSKQASTPSSSAPPHALYARHIDVTWPPNHVKGCGLVNTGNTCFLNSALQCLLHTPPLLRVLLEHTQSDPCLVPKSAFCMACSMRQLMIDCYRNNRSLNPYVIATKLPHIAKQMRRGRQEDSHEFLRYAIDALQKSCLAGHSQKIDHKLAETTWVHKIFGGRLRSRVTCLSCHYNSDTFDSILDLSVDIYGMNTLRDALRKFVAVDHLKGADKYKCEKCKKHVTANKQFTVHDAPVVLTVHLKRFSPMGRKIGQPIRYEERLSLQPFMSEGQFGPTYTLFGVISHAGGGPNSGHYYAHVKDSNGQWFEMNDESVVRIPGAPLGMKNAYMLFYIRDKGQALEAAVASASTGVAPLQKSPIIANMKRRKRVDSDDEDDSTPAAKSKPFIGPRLPSPVAASRSMQVDSDPQAELLKRKIAEKQSAAPPPSPTKPSSALTSLSQYTDDEDDDMGEKVDEPEAAAAPPSDTSSASHETPSTSDSSRKPLAVAPVPTSSFYATLASKNANDKKRKSPEPDEQENALGDYARQPLSHSPRRHQQKRFTGNPFNRLSGSNNLRTGSSPIVQHRYGKRNNRNFNRRPRII</sequence>
<evidence type="ECO:0000313" key="2">
    <source>
        <dbReference type="Proteomes" id="UP001148662"/>
    </source>
</evidence>
<comment type="caution">
    <text evidence="1">The sequence shown here is derived from an EMBL/GenBank/DDBJ whole genome shotgun (WGS) entry which is preliminary data.</text>
</comment>
<protein>
    <submittedName>
        <fullName evidence="1">Uncharacterized protein</fullName>
    </submittedName>
</protein>
<name>A0ACC1RVV7_9APHY</name>
<keyword evidence="2" id="KW-1185">Reference proteome</keyword>